<organism evidence="7 8">
    <name type="scientific">Psychrobacillus soli</name>
    <dbReference type="NCBI Taxonomy" id="1543965"/>
    <lineage>
        <taxon>Bacteria</taxon>
        <taxon>Bacillati</taxon>
        <taxon>Bacillota</taxon>
        <taxon>Bacilli</taxon>
        <taxon>Bacillales</taxon>
        <taxon>Bacillaceae</taxon>
        <taxon>Psychrobacillus</taxon>
    </lineage>
</organism>
<gene>
    <name evidence="7" type="primary">yabA</name>
    <name evidence="7" type="ORF">FG383_19150</name>
</gene>
<name>A0A544SLR0_9BACI</name>
<reference evidence="7 8" key="1">
    <citation type="submission" date="2019-05" db="EMBL/GenBank/DDBJ databases">
        <title>Psychrobacillus vulpis sp. nov., a new species isolated from feces of a red fox that inhabits in The Tablas de Daimiel Natural Park, Albacete, Spain.</title>
        <authorList>
            <person name="Rodriguez M."/>
            <person name="Reina J.C."/>
            <person name="Bejar V."/>
            <person name="Llamas I."/>
        </authorList>
    </citation>
    <scope>NUCLEOTIDE SEQUENCE [LARGE SCALE GENOMIC DNA]</scope>
    <source>
        <strain evidence="7 8">NHI-2</strain>
    </source>
</reference>
<dbReference type="GO" id="GO:0008156">
    <property type="term" value="P:negative regulation of DNA replication"/>
    <property type="evidence" value="ECO:0007669"/>
    <property type="project" value="UniProtKB-KW"/>
</dbReference>
<evidence type="ECO:0000256" key="6">
    <source>
        <dbReference type="SAM" id="Coils"/>
    </source>
</evidence>
<dbReference type="Proteomes" id="UP000318937">
    <property type="component" value="Unassembled WGS sequence"/>
</dbReference>
<evidence type="ECO:0000313" key="8">
    <source>
        <dbReference type="Proteomes" id="UP000318937"/>
    </source>
</evidence>
<dbReference type="InterPro" id="IPR010377">
    <property type="entry name" value="YabA"/>
</dbReference>
<dbReference type="NCBIfam" id="NF009644">
    <property type="entry name" value="PRK13169.1-5"/>
    <property type="match status" value="1"/>
</dbReference>
<keyword evidence="5" id="KW-0236">DNA replication inhibitor</keyword>
<dbReference type="EMBL" id="VDGG01000064">
    <property type="protein sequence ID" value="TQR06148.1"/>
    <property type="molecule type" value="Genomic_DNA"/>
</dbReference>
<dbReference type="AlphaFoldDB" id="A0A544SLR0"/>
<evidence type="ECO:0000256" key="5">
    <source>
        <dbReference type="ARBA" id="ARBA00022880"/>
    </source>
</evidence>
<evidence type="ECO:0000256" key="1">
    <source>
        <dbReference type="ARBA" id="ARBA00022490"/>
    </source>
</evidence>
<protein>
    <submittedName>
        <fullName evidence="7">DNA replication initiation control protein YabA</fullName>
    </submittedName>
</protein>
<evidence type="ECO:0000256" key="2">
    <source>
        <dbReference type="ARBA" id="ARBA00022705"/>
    </source>
</evidence>
<comment type="caution">
    <text evidence="7">The sequence shown here is derived from an EMBL/GenBank/DDBJ whole genome shotgun (WGS) entry which is preliminary data.</text>
</comment>
<keyword evidence="4" id="KW-0862">Zinc</keyword>
<keyword evidence="1" id="KW-0963">Cytoplasm</keyword>
<dbReference type="GO" id="GO:0006260">
    <property type="term" value="P:DNA replication"/>
    <property type="evidence" value="ECO:0007669"/>
    <property type="project" value="UniProtKB-KW"/>
</dbReference>
<keyword evidence="6" id="KW-0175">Coiled coil</keyword>
<dbReference type="GO" id="GO:0046872">
    <property type="term" value="F:metal ion binding"/>
    <property type="evidence" value="ECO:0007669"/>
    <property type="project" value="UniProtKB-KW"/>
</dbReference>
<accession>A0A544SLR0</accession>
<dbReference type="OrthoDB" id="2112130at2"/>
<evidence type="ECO:0000256" key="4">
    <source>
        <dbReference type="ARBA" id="ARBA00022833"/>
    </source>
</evidence>
<keyword evidence="3" id="KW-0479">Metal-binding</keyword>
<feature type="coiled-coil region" evidence="6">
    <location>
        <begin position="31"/>
        <end position="68"/>
    </location>
</feature>
<evidence type="ECO:0000256" key="3">
    <source>
        <dbReference type="ARBA" id="ARBA00022723"/>
    </source>
</evidence>
<keyword evidence="8" id="KW-1185">Reference proteome</keyword>
<evidence type="ECO:0000313" key="7">
    <source>
        <dbReference type="EMBL" id="TQR06148.1"/>
    </source>
</evidence>
<dbReference type="Pfam" id="PF06156">
    <property type="entry name" value="YabA"/>
    <property type="match status" value="1"/>
</dbReference>
<dbReference type="PIRSF" id="PIRSF021439">
    <property type="entry name" value="DUF972"/>
    <property type="match status" value="1"/>
</dbReference>
<proteinExistence type="predicted"/>
<keyword evidence="2" id="KW-0235">DNA replication</keyword>
<sequence length="118" mass="14153">MMDRNFLDTIIEFEKQLESTQLQFRALKEFVAIMVEERQTLQQENNHLRQRLDEMHEKEALNEKVREERLNKADIGEGHDNLARLYQEGYHVCHVHFGSSRKEEDCLFCLSFLNKQNV</sequence>